<dbReference type="PROSITE" id="PS00092">
    <property type="entry name" value="N6_MTASE"/>
    <property type="match status" value="1"/>
</dbReference>
<dbReference type="InterPro" id="IPR004556">
    <property type="entry name" value="HemK-like"/>
</dbReference>
<evidence type="ECO:0000259" key="6">
    <source>
        <dbReference type="Pfam" id="PF05175"/>
    </source>
</evidence>
<organism evidence="8 9">
    <name type="scientific">Halalkalibacter krulwichiae</name>
    <dbReference type="NCBI Taxonomy" id="199441"/>
    <lineage>
        <taxon>Bacteria</taxon>
        <taxon>Bacillati</taxon>
        <taxon>Bacillota</taxon>
        <taxon>Bacilli</taxon>
        <taxon>Bacillales</taxon>
        <taxon>Bacillaceae</taxon>
        <taxon>Halalkalibacter</taxon>
    </lineage>
</organism>
<dbReference type="InterPro" id="IPR040758">
    <property type="entry name" value="PrmC_N"/>
</dbReference>
<sequence>MMNKTIQEALNWASSFLAERELEQPVAEWLLRHYLQMSRTQLLMSLREPLAEDIFLRLNEDLNRHASGIPVQHIIGYEEFFGRRFEVNEHVLIPRPETEELVVQVLERKKAIFHTRPIKLVDVGTGSGAISITLALEDPTIDVRAIDISSDALTVANRNGNKLGANVTFTHGDLLQPLIKVKQKVDVVVSNPPYIPLTDAKTLMTHVRDHEPHLALFGGEDGLDLYRRFMEELPKVLNETGIVAFEVGVGQAEVVRKMLADVFPNAITEIKVDINGKERMVSAFGNMTVRAI</sequence>
<dbReference type="NCBIfam" id="TIGR03534">
    <property type="entry name" value="RF_mod_PrmC"/>
    <property type="match status" value="1"/>
</dbReference>
<dbReference type="InterPro" id="IPR007848">
    <property type="entry name" value="Small_mtfrase_dom"/>
</dbReference>
<dbReference type="HAMAP" id="MF_02126">
    <property type="entry name" value="RF_methyltr_PrmC"/>
    <property type="match status" value="1"/>
</dbReference>
<evidence type="ECO:0000256" key="5">
    <source>
        <dbReference type="HAMAP-Rule" id="MF_02126"/>
    </source>
</evidence>
<evidence type="ECO:0000256" key="4">
    <source>
        <dbReference type="ARBA" id="ARBA00048391"/>
    </source>
</evidence>
<dbReference type="EC" id="2.1.1.297" evidence="5"/>
<dbReference type="InterPro" id="IPR002052">
    <property type="entry name" value="DNA_methylase_N6_adenine_CS"/>
</dbReference>
<feature type="domain" description="Release factor glutamine methyltransferase N-terminal" evidence="7">
    <location>
        <begin position="8"/>
        <end position="76"/>
    </location>
</feature>
<dbReference type="EMBL" id="CP020814">
    <property type="protein sequence ID" value="ARK32761.1"/>
    <property type="molecule type" value="Genomic_DNA"/>
</dbReference>
<name>A0A1X9MLK3_9BACI</name>
<protein>
    <recommendedName>
        <fullName evidence="5">Release factor glutamine methyltransferase</fullName>
        <shortName evidence="5">RF MTase</shortName>
        <ecNumber evidence="5">2.1.1.297</ecNumber>
    </recommendedName>
    <alternativeName>
        <fullName evidence="5">N5-glutamine methyltransferase PrmC</fullName>
    </alternativeName>
    <alternativeName>
        <fullName evidence="5">Protein-(glutamine-N5) MTase PrmC</fullName>
    </alternativeName>
    <alternativeName>
        <fullName evidence="5">Protein-glutamine N-methyltransferase PrmC</fullName>
    </alternativeName>
</protein>
<dbReference type="Gene3D" id="3.40.50.150">
    <property type="entry name" value="Vaccinia Virus protein VP39"/>
    <property type="match status" value="1"/>
</dbReference>
<feature type="binding site" evidence="5">
    <location>
        <begin position="191"/>
        <end position="194"/>
    </location>
    <ligand>
        <name>substrate</name>
    </ligand>
</feature>
<dbReference type="GO" id="GO:0003676">
    <property type="term" value="F:nucleic acid binding"/>
    <property type="evidence" value="ECO:0007669"/>
    <property type="project" value="InterPro"/>
</dbReference>
<dbReference type="InterPro" id="IPR050320">
    <property type="entry name" value="N5-glutamine_MTase"/>
</dbReference>
<evidence type="ECO:0000256" key="3">
    <source>
        <dbReference type="ARBA" id="ARBA00022691"/>
    </source>
</evidence>
<dbReference type="KEGG" id="bkw:BkAM31D_24480"/>
<dbReference type="Pfam" id="PF17827">
    <property type="entry name" value="PrmC_N"/>
    <property type="match status" value="1"/>
</dbReference>
<feature type="binding site" evidence="5">
    <location>
        <begin position="124"/>
        <end position="128"/>
    </location>
    <ligand>
        <name>S-adenosyl-L-methionine</name>
        <dbReference type="ChEBI" id="CHEBI:59789"/>
    </ligand>
</feature>
<keyword evidence="2 5" id="KW-0808">Transferase</keyword>
<gene>
    <name evidence="5 8" type="primary">prmC</name>
    <name evidence="8" type="ORF">BkAM31D_24480</name>
</gene>
<evidence type="ECO:0000313" key="9">
    <source>
        <dbReference type="Proteomes" id="UP000193006"/>
    </source>
</evidence>
<keyword evidence="9" id="KW-1185">Reference proteome</keyword>
<dbReference type="CDD" id="cd02440">
    <property type="entry name" value="AdoMet_MTases"/>
    <property type="match status" value="1"/>
</dbReference>
<dbReference type="PANTHER" id="PTHR18895">
    <property type="entry name" value="HEMK METHYLTRANSFERASE"/>
    <property type="match status" value="1"/>
</dbReference>
<dbReference type="STRING" id="199441.BkAM31D_24480"/>
<accession>A0A1X9MLK3</accession>
<feature type="domain" description="Methyltransferase small" evidence="6">
    <location>
        <begin position="117"/>
        <end position="195"/>
    </location>
</feature>
<keyword evidence="1 5" id="KW-0489">Methyltransferase</keyword>
<proteinExistence type="inferred from homology"/>
<feature type="binding site" evidence="5">
    <location>
        <position position="191"/>
    </location>
    <ligand>
        <name>S-adenosyl-L-methionine</name>
        <dbReference type="ChEBI" id="CHEBI:59789"/>
    </ligand>
</feature>
<dbReference type="PANTHER" id="PTHR18895:SF74">
    <property type="entry name" value="MTRF1L RELEASE FACTOR GLUTAMINE METHYLTRANSFERASE"/>
    <property type="match status" value="1"/>
</dbReference>
<dbReference type="Pfam" id="PF05175">
    <property type="entry name" value="MTS"/>
    <property type="match status" value="1"/>
</dbReference>
<keyword evidence="3 5" id="KW-0949">S-adenosyl-L-methionine</keyword>
<dbReference type="InterPro" id="IPR019874">
    <property type="entry name" value="RF_methyltr_PrmC"/>
</dbReference>
<evidence type="ECO:0000313" key="8">
    <source>
        <dbReference type="EMBL" id="ARK32761.1"/>
    </source>
</evidence>
<dbReference type="GO" id="GO:0102559">
    <property type="term" value="F:peptide chain release factor N(5)-glutamine methyltransferase activity"/>
    <property type="evidence" value="ECO:0007669"/>
    <property type="project" value="UniProtKB-EC"/>
</dbReference>
<dbReference type="AlphaFoldDB" id="A0A1X9MLK3"/>
<dbReference type="Gene3D" id="1.10.8.10">
    <property type="entry name" value="DNA helicase RuvA subunit, C-terminal domain"/>
    <property type="match status" value="1"/>
</dbReference>
<dbReference type="NCBIfam" id="TIGR00536">
    <property type="entry name" value="hemK_fam"/>
    <property type="match status" value="1"/>
</dbReference>
<dbReference type="InterPro" id="IPR029063">
    <property type="entry name" value="SAM-dependent_MTases_sf"/>
</dbReference>
<evidence type="ECO:0000259" key="7">
    <source>
        <dbReference type="Pfam" id="PF17827"/>
    </source>
</evidence>
<comment type="function">
    <text evidence="5">Methylates the class 1 translation termination release factors RF1/PrfA and RF2/PrfB on the glutamine residue of the universally conserved GGQ motif.</text>
</comment>
<dbReference type="Proteomes" id="UP000193006">
    <property type="component" value="Chromosome"/>
</dbReference>
<comment type="caution">
    <text evidence="5">Lacks conserved residue(s) required for the propagation of feature annotation.</text>
</comment>
<evidence type="ECO:0000256" key="2">
    <source>
        <dbReference type="ARBA" id="ARBA00022679"/>
    </source>
</evidence>
<dbReference type="SUPFAM" id="SSF53335">
    <property type="entry name" value="S-adenosyl-L-methionine-dependent methyltransferases"/>
    <property type="match status" value="1"/>
</dbReference>
<feature type="binding site" evidence="5">
    <location>
        <position position="147"/>
    </location>
    <ligand>
        <name>S-adenosyl-L-methionine</name>
        <dbReference type="ChEBI" id="CHEBI:59789"/>
    </ligand>
</feature>
<comment type="catalytic activity">
    <reaction evidence="4 5">
        <text>L-glutaminyl-[peptide chain release factor] + S-adenosyl-L-methionine = N(5)-methyl-L-glutaminyl-[peptide chain release factor] + S-adenosyl-L-homocysteine + H(+)</text>
        <dbReference type="Rhea" id="RHEA:42896"/>
        <dbReference type="Rhea" id="RHEA-COMP:10271"/>
        <dbReference type="Rhea" id="RHEA-COMP:10272"/>
        <dbReference type="ChEBI" id="CHEBI:15378"/>
        <dbReference type="ChEBI" id="CHEBI:30011"/>
        <dbReference type="ChEBI" id="CHEBI:57856"/>
        <dbReference type="ChEBI" id="CHEBI:59789"/>
        <dbReference type="ChEBI" id="CHEBI:61891"/>
        <dbReference type="EC" id="2.1.1.297"/>
    </reaction>
</comment>
<reference evidence="8 9" key="1">
    <citation type="submission" date="2017-04" db="EMBL/GenBank/DDBJ databases">
        <title>Bacillus krulwichiae AM31D Genome sequencing and assembly.</title>
        <authorList>
            <person name="Krulwich T.A."/>
            <person name="Anastor L."/>
            <person name="Ehrlich R."/>
            <person name="Ehrlich G.D."/>
            <person name="Janto B."/>
        </authorList>
    </citation>
    <scope>NUCLEOTIDE SEQUENCE [LARGE SCALE GENOMIC DNA]</scope>
    <source>
        <strain evidence="8 9">AM31D</strain>
    </source>
</reference>
<comment type="similarity">
    <text evidence="5">Belongs to the protein N5-glutamine methyltransferase family. PrmC subfamily.</text>
</comment>
<evidence type="ECO:0000256" key="1">
    <source>
        <dbReference type="ARBA" id="ARBA00022603"/>
    </source>
</evidence>
<dbReference type="GO" id="GO:0032259">
    <property type="term" value="P:methylation"/>
    <property type="evidence" value="ECO:0007669"/>
    <property type="project" value="UniProtKB-KW"/>
</dbReference>